<dbReference type="EMBL" id="SIDB01000007">
    <property type="protein sequence ID" value="KAI3430575.1"/>
    <property type="molecule type" value="Genomic_DNA"/>
</dbReference>
<name>A0A9D4TNK9_CHLVU</name>
<dbReference type="SUPFAM" id="SSF51395">
    <property type="entry name" value="FMN-linked oxidoreductases"/>
    <property type="match status" value="1"/>
</dbReference>
<dbReference type="Gene3D" id="3.20.20.70">
    <property type="entry name" value="Aldolase class I"/>
    <property type="match status" value="1"/>
</dbReference>
<feature type="compositionally biased region" description="Low complexity" evidence="6">
    <location>
        <begin position="164"/>
        <end position="188"/>
    </location>
</feature>
<dbReference type="OrthoDB" id="25826at2759"/>
<evidence type="ECO:0000256" key="4">
    <source>
        <dbReference type="ARBA" id="ARBA00023002"/>
    </source>
</evidence>
<proteinExistence type="inferred from homology"/>
<feature type="region of interest" description="Disordered" evidence="6">
    <location>
        <begin position="531"/>
        <end position="556"/>
    </location>
</feature>
<keyword evidence="3" id="KW-0288">FMN</keyword>
<dbReference type="PROSITE" id="PS00557">
    <property type="entry name" value="FMN_HYDROXY_ACID_DH_1"/>
    <property type="match status" value="1"/>
</dbReference>
<comment type="caution">
    <text evidence="8">The sequence shown here is derived from an EMBL/GenBank/DDBJ whole genome shotgun (WGS) entry which is preliminary data.</text>
</comment>
<dbReference type="InterPro" id="IPR002683">
    <property type="entry name" value="PsbP_C"/>
</dbReference>
<feature type="region of interest" description="Disordered" evidence="6">
    <location>
        <begin position="158"/>
        <end position="188"/>
    </location>
</feature>
<dbReference type="InterPro" id="IPR008259">
    <property type="entry name" value="FMN_hydac_DH_AS"/>
</dbReference>
<dbReference type="PANTHER" id="PTHR10578">
    <property type="entry name" value="S -2-HYDROXY-ACID OXIDASE-RELATED"/>
    <property type="match status" value="1"/>
</dbReference>
<reference evidence="8" key="1">
    <citation type="journal article" date="2019" name="Plant J.">
        <title>Chlorella vulgaris genome assembly and annotation reveals the molecular basis for metabolic acclimation to high light conditions.</title>
        <authorList>
            <person name="Cecchin M."/>
            <person name="Marcolungo L."/>
            <person name="Rossato M."/>
            <person name="Girolomoni L."/>
            <person name="Cosentino E."/>
            <person name="Cuine S."/>
            <person name="Li-Beisson Y."/>
            <person name="Delledonne M."/>
            <person name="Ballottari M."/>
        </authorList>
    </citation>
    <scope>NUCLEOTIDE SEQUENCE</scope>
    <source>
        <strain evidence="8">211/11P</strain>
    </source>
</reference>
<dbReference type="InterPro" id="IPR000262">
    <property type="entry name" value="FMN-dep_DH"/>
</dbReference>
<dbReference type="InterPro" id="IPR016123">
    <property type="entry name" value="Mog1/PsbP_a/b/a-sand"/>
</dbReference>
<dbReference type="GO" id="GO:0016491">
    <property type="term" value="F:oxidoreductase activity"/>
    <property type="evidence" value="ECO:0007669"/>
    <property type="project" value="UniProtKB-KW"/>
</dbReference>
<sequence length="687" mass="73137">MVPRQHCPPLNDTGLSILHFHTLDARPPETMDAADGFQKRYSNIDELAADAKPLLTAQAHGYYSSGSDNEWTLRENSEALSRYRLLPRMCIDVSVVDTSTVLLGQKLSAPILFAPMAQQRLCHPLGELAMARAAAAAGLPYVLSTMATSSIQEVAEAVQLPDHSSSSSSTSSSSQGAAPSRLSPASAAAGTDPCLWFQVYVMKRRDVTEWMVREVHRLGFKALVVTVDAPRLGHREVDDRNKFSLPPHLSLKNLEALTKAAGGTGDVQSSGSKFGKHFSDLFDQAVCWDTIAWLKSIAPLPLLIKGVLAPDDARRAVELGVDGIILSNHGGRQLNYAPAAVDMLPACAAAVQGRVPLLVDGGISRGTDVLKCLALGASAVLVGRPLLWALTLGGQKGVEEAIGMLKSELELSMALLGTCRLPPNPISNPAGVVAYGGRLPPARRLIVSGLTATAVALGGNFLGVTSTLLALDGGKLAASTNLDVLVPVNGSRRCLDTGNGFTFLYPAKWLADQTLYRRYAERIEREAALDPPSLRRERARRQGVPEPAAAFGPAGSTGEENISVVVAPIRPGFSLQKMGAPEEAAARFLRETVAPEGSGRTAQLLGAGSRRDASGELYYQQEFTVQSKRFSRRNLSVLAARNGLLYTLNCQSSTERWASNEAAFRKAAASFAILNSGAATADFPDAL</sequence>
<dbReference type="Gene3D" id="3.40.1000.10">
    <property type="entry name" value="Mog1/PsbP, alpha/beta/alpha sandwich"/>
    <property type="match status" value="1"/>
</dbReference>
<keyword evidence="9" id="KW-1185">Reference proteome</keyword>
<evidence type="ECO:0000256" key="6">
    <source>
        <dbReference type="SAM" id="MobiDB-lite"/>
    </source>
</evidence>
<dbReference type="GO" id="GO:0019898">
    <property type="term" value="C:extrinsic component of membrane"/>
    <property type="evidence" value="ECO:0007669"/>
    <property type="project" value="InterPro"/>
</dbReference>
<organism evidence="8 9">
    <name type="scientific">Chlorella vulgaris</name>
    <name type="common">Green alga</name>
    <dbReference type="NCBI Taxonomy" id="3077"/>
    <lineage>
        <taxon>Eukaryota</taxon>
        <taxon>Viridiplantae</taxon>
        <taxon>Chlorophyta</taxon>
        <taxon>core chlorophytes</taxon>
        <taxon>Trebouxiophyceae</taxon>
        <taxon>Chlorellales</taxon>
        <taxon>Chlorellaceae</taxon>
        <taxon>Chlorella clade</taxon>
        <taxon>Chlorella</taxon>
    </lineage>
</organism>
<evidence type="ECO:0000259" key="7">
    <source>
        <dbReference type="PROSITE" id="PS51349"/>
    </source>
</evidence>
<accession>A0A9D4TNK9</accession>
<dbReference type="InterPro" id="IPR012133">
    <property type="entry name" value="Alpha-hydoxy_acid_DH_FMN"/>
</dbReference>
<dbReference type="InterPro" id="IPR037396">
    <property type="entry name" value="FMN_HAD"/>
</dbReference>
<dbReference type="SMR" id="A0A9D4TNK9"/>
<dbReference type="GO" id="GO:0009654">
    <property type="term" value="C:photosystem II oxygen evolving complex"/>
    <property type="evidence" value="ECO:0007669"/>
    <property type="project" value="InterPro"/>
</dbReference>
<evidence type="ECO:0000256" key="3">
    <source>
        <dbReference type="ARBA" id="ARBA00022643"/>
    </source>
</evidence>
<evidence type="ECO:0000313" key="9">
    <source>
        <dbReference type="Proteomes" id="UP001055712"/>
    </source>
</evidence>
<dbReference type="AlphaFoldDB" id="A0A9D4TNK9"/>
<dbReference type="PANTHER" id="PTHR10578:SF107">
    <property type="entry name" value="2-HYDROXYACID OXIDASE 1"/>
    <property type="match status" value="1"/>
</dbReference>
<dbReference type="Pfam" id="PF01070">
    <property type="entry name" value="FMN_dh"/>
    <property type="match status" value="1"/>
</dbReference>
<evidence type="ECO:0000256" key="5">
    <source>
        <dbReference type="ARBA" id="ARBA00024042"/>
    </source>
</evidence>
<dbReference type="PROSITE" id="PS51349">
    <property type="entry name" value="FMN_HYDROXY_ACID_DH_2"/>
    <property type="match status" value="1"/>
</dbReference>
<comment type="cofactor">
    <cofactor evidence="1">
        <name>FMN</name>
        <dbReference type="ChEBI" id="CHEBI:58210"/>
    </cofactor>
</comment>
<dbReference type="GO" id="GO:0015979">
    <property type="term" value="P:photosynthesis"/>
    <property type="evidence" value="ECO:0007669"/>
    <property type="project" value="InterPro"/>
</dbReference>
<evidence type="ECO:0000256" key="2">
    <source>
        <dbReference type="ARBA" id="ARBA00022630"/>
    </source>
</evidence>
<dbReference type="Pfam" id="PF01789">
    <property type="entry name" value="PsbP"/>
    <property type="match status" value="1"/>
</dbReference>
<dbReference type="NCBIfam" id="NF040946">
    <property type="entry name" value="PSII_PsbP"/>
    <property type="match status" value="1"/>
</dbReference>
<gene>
    <name evidence="8" type="ORF">D9Q98_005168</name>
</gene>
<dbReference type="GO" id="GO:0005509">
    <property type="term" value="F:calcium ion binding"/>
    <property type="evidence" value="ECO:0007669"/>
    <property type="project" value="InterPro"/>
</dbReference>
<comment type="similarity">
    <text evidence="5">Belongs to the FMN-dependent alpha-hydroxy acid dehydrogenase family.</text>
</comment>
<dbReference type="InterPro" id="IPR013785">
    <property type="entry name" value="Aldolase_TIM"/>
</dbReference>
<dbReference type="CDD" id="cd02809">
    <property type="entry name" value="alpha_hydroxyacid_oxid_FMN"/>
    <property type="match status" value="1"/>
</dbReference>
<dbReference type="GO" id="GO:0010181">
    <property type="term" value="F:FMN binding"/>
    <property type="evidence" value="ECO:0007669"/>
    <property type="project" value="InterPro"/>
</dbReference>
<keyword evidence="4" id="KW-0560">Oxidoreductase</keyword>
<reference evidence="8" key="2">
    <citation type="submission" date="2020-11" db="EMBL/GenBank/DDBJ databases">
        <authorList>
            <person name="Cecchin M."/>
            <person name="Marcolungo L."/>
            <person name="Rossato M."/>
            <person name="Girolomoni L."/>
            <person name="Cosentino E."/>
            <person name="Cuine S."/>
            <person name="Li-Beisson Y."/>
            <person name="Delledonne M."/>
            <person name="Ballottari M."/>
        </authorList>
    </citation>
    <scope>NUCLEOTIDE SEQUENCE</scope>
    <source>
        <strain evidence="8">211/11P</strain>
        <tissue evidence="8">Whole cell</tissue>
    </source>
</reference>
<feature type="domain" description="FMN hydroxy acid dehydrogenase" evidence="7">
    <location>
        <begin position="36"/>
        <end position="434"/>
    </location>
</feature>
<protein>
    <recommendedName>
        <fullName evidence="7">FMN hydroxy acid dehydrogenase domain-containing protein</fullName>
    </recommendedName>
</protein>
<dbReference type="Proteomes" id="UP001055712">
    <property type="component" value="Unassembled WGS sequence"/>
</dbReference>
<evidence type="ECO:0000256" key="1">
    <source>
        <dbReference type="ARBA" id="ARBA00001917"/>
    </source>
</evidence>
<keyword evidence="2" id="KW-0285">Flavoprotein</keyword>
<dbReference type="SUPFAM" id="SSF55724">
    <property type="entry name" value="Mog1p/PsbP-like"/>
    <property type="match status" value="1"/>
</dbReference>
<evidence type="ECO:0000313" key="8">
    <source>
        <dbReference type="EMBL" id="KAI3430575.1"/>
    </source>
</evidence>